<evidence type="ECO:0000313" key="3">
    <source>
        <dbReference type="Proteomes" id="UP000613193"/>
    </source>
</evidence>
<accession>A0A934PT16</accession>
<dbReference type="AlphaFoldDB" id="A0A934PT16"/>
<feature type="domain" description="Bacterial bifunctional deaminase-reductase C-terminal" evidence="1">
    <location>
        <begin position="2"/>
        <end position="160"/>
    </location>
</feature>
<dbReference type="SUPFAM" id="SSF53597">
    <property type="entry name" value="Dihydrofolate reductase-like"/>
    <property type="match status" value="1"/>
</dbReference>
<reference evidence="2" key="1">
    <citation type="submission" date="2020-12" db="EMBL/GenBank/DDBJ databases">
        <title>Bacterial novel species Mucilaginibacter sp. SD-g isolated from soil.</title>
        <authorList>
            <person name="Jung H.-Y."/>
        </authorList>
    </citation>
    <scope>NUCLEOTIDE SEQUENCE</scope>
    <source>
        <strain evidence="2">SD-g</strain>
    </source>
</reference>
<dbReference type="GO" id="GO:0008703">
    <property type="term" value="F:5-amino-6-(5-phosphoribosylamino)uracil reductase activity"/>
    <property type="evidence" value="ECO:0007669"/>
    <property type="project" value="InterPro"/>
</dbReference>
<sequence length="179" mass="20208">MRKIILNLAVSLDGFIEGPNGEYDWCFTDDDYGMTAFFNDTDTLFIGRKSFELIGNNADTFPEKTVYIFSDTMKNNNELNIINSADFDETVQHILSQSGKNIWLFGGANLVSAFINKNLVTELILSIHPVILGGGKPLFHDIKSRIDLLLIDQQAFDSGLLQVKYALKPKFDMEMLKML</sequence>
<dbReference type="RefSeq" id="WP_200066808.1">
    <property type="nucleotide sequence ID" value="NZ_JAEHFW010000002.1"/>
</dbReference>
<dbReference type="PANTHER" id="PTHR38011">
    <property type="entry name" value="DIHYDROFOLATE REDUCTASE FAMILY PROTEIN (AFU_ORTHOLOGUE AFUA_8G06820)"/>
    <property type="match status" value="1"/>
</dbReference>
<dbReference type="InterPro" id="IPR050765">
    <property type="entry name" value="Riboflavin_Biosynth_HTPR"/>
</dbReference>
<dbReference type="InterPro" id="IPR002734">
    <property type="entry name" value="RibDG_C"/>
</dbReference>
<comment type="caution">
    <text evidence="2">The sequence shown here is derived from an EMBL/GenBank/DDBJ whole genome shotgun (WGS) entry which is preliminary data.</text>
</comment>
<dbReference type="Gene3D" id="3.40.430.10">
    <property type="entry name" value="Dihydrofolate Reductase, subunit A"/>
    <property type="match status" value="1"/>
</dbReference>
<proteinExistence type="predicted"/>
<evidence type="ECO:0000313" key="2">
    <source>
        <dbReference type="EMBL" id="MBK0380284.1"/>
    </source>
</evidence>
<dbReference type="Proteomes" id="UP000613193">
    <property type="component" value="Unassembled WGS sequence"/>
</dbReference>
<name>A0A934PT16_9SPHI</name>
<evidence type="ECO:0000259" key="1">
    <source>
        <dbReference type="Pfam" id="PF01872"/>
    </source>
</evidence>
<organism evidence="2 3">
    <name type="scientific">Mucilaginibacter segetis</name>
    <dbReference type="NCBI Taxonomy" id="2793071"/>
    <lineage>
        <taxon>Bacteria</taxon>
        <taxon>Pseudomonadati</taxon>
        <taxon>Bacteroidota</taxon>
        <taxon>Sphingobacteriia</taxon>
        <taxon>Sphingobacteriales</taxon>
        <taxon>Sphingobacteriaceae</taxon>
        <taxon>Mucilaginibacter</taxon>
    </lineage>
</organism>
<dbReference type="InterPro" id="IPR024072">
    <property type="entry name" value="DHFR-like_dom_sf"/>
</dbReference>
<dbReference type="PANTHER" id="PTHR38011:SF11">
    <property type="entry name" value="2,5-DIAMINO-6-RIBOSYLAMINO-4(3H)-PYRIMIDINONE 5'-PHOSPHATE REDUCTASE"/>
    <property type="match status" value="1"/>
</dbReference>
<dbReference type="Pfam" id="PF01872">
    <property type="entry name" value="RibD_C"/>
    <property type="match status" value="1"/>
</dbReference>
<dbReference type="EMBL" id="JAEHFW010000002">
    <property type="protein sequence ID" value="MBK0380284.1"/>
    <property type="molecule type" value="Genomic_DNA"/>
</dbReference>
<keyword evidence="3" id="KW-1185">Reference proteome</keyword>
<dbReference type="GO" id="GO:0009231">
    <property type="term" value="P:riboflavin biosynthetic process"/>
    <property type="evidence" value="ECO:0007669"/>
    <property type="project" value="InterPro"/>
</dbReference>
<protein>
    <submittedName>
        <fullName evidence="2">Dihydrofolate reductase</fullName>
    </submittedName>
</protein>
<gene>
    <name evidence="2" type="ORF">I5M19_13250</name>
</gene>